<proteinExistence type="predicted"/>
<evidence type="ECO:0000256" key="2">
    <source>
        <dbReference type="SAM" id="SignalP"/>
    </source>
</evidence>
<feature type="transmembrane region" description="Helical" evidence="1">
    <location>
        <begin position="98"/>
        <end position="122"/>
    </location>
</feature>
<feature type="domain" description="DUF6249" evidence="3">
    <location>
        <begin position="103"/>
        <end position="208"/>
    </location>
</feature>
<protein>
    <recommendedName>
        <fullName evidence="3">DUF6249 domain-containing protein</fullName>
    </recommendedName>
</protein>
<keyword evidence="2" id="KW-0732">Signal</keyword>
<evidence type="ECO:0000256" key="1">
    <source>
        <dbReference type="SAM" id="Phobius"/>
    </source>
</evidence>
<dbReference type="RefSeq" id="WP_021582954.1">
    <property type="nucleotide sequence ID" value="NZ_AWET01000006.1"/>
</dbReference>
<feature type="chain" id="PRO_5004630275" description="DUF6249 domain-containing protein" evidence="2">
    <location>
        <begin position="19"/>
        <end position="217"/>
    </location>
</feature>
<evidence type="ECO:0000259" key="3">
    <source>
        <dbReference type="Pfam" id="PF19762"/>
    </source>
</evidence>
<keyword evidence="1" id="KW-0812">Transmembrane</keyword>
<feature type="transmembrane region" description="Helical" evidence="1">
    <location>
        <begin position="165"/>
        <end position="181"/>
    </location>
</feature>
<dbReference type="InterPro" id="IPR046216">
    <property type="entry name" value="DUF6249"/>
</dbReference>
<keyword evidence="1" id="KW-0472">Membrane</keyword>
<evidence type="ECO:0000313" key="5">
    <source>
        <dbReference type="Proteomes" id="UP000016600"/>
    </source>
</evidence>
<dbReference type="AlphaFoldDB" id="U2LI07"/>
<keyword evidence="5" id="KW-1185">Reference proteome</keyword>
<keyword evidence="1" id="KW-1133">Transmembrane helix</keyword>
<dbReference type="Pfam" id="PF19762">
    <property type="entry name" value="DUF6249"/>
    <property type="match status" value="1"/>
</dbReference>
<evidence type="ECO:0000313" key="4">
    <source>
        <dbReference type="EMBL" id="ERK04063.1"/>
    </source>
</evidence>
<dbReference type="EMBL" id="AWET01000006">
    <property type="protein sequence ID" value="ERK04063.1"/>
    <property type="molecule type" value="Genomic_DNA"/>
</dbReference>
<dbReference type="PATRIC" id="fig|1081904.3.peg.224"/>
<gene>
    <name evidence="4" type="ORF">HMPREF1218_1893</name>
</gene>
<sequence>MKKSLIALALMLTFSALAINAVPKHRHHPQKTAVTTMADSSSTGVEAYSDSTALAETEHDIGFEQEDERDYNPNYSDDSDNPIEYWGDHVGWNFGGTLLAIVIVVMIFLFLMSPVIIILFIIRYLIKRHNDRVILAQKAMETGQPVPADVAPSPKRTNEDLWRKGINNAAIGVGLMLMFWWMGTKEIAGVGALVLCMGIGQMVIARTSGRKRDHDEF</sequence>
<reference evidence="4 5" key="1">
    <citation type="submission" date="2013-08" db="EMBL/GenBank/DDBJ databases">
        <authorList>
            <person name="Durkin A.S."/>
            <person name="Haft D.R."/>
            <person name="McCorrison J."/>
            <person name="Torralba M."/>
            <person name="Gillis M."/>
            <person name="Haft D.H."/>
            <person name="Methe B."/>
            <person name="Sutton G."/>
            <person name="Nelson K.E."/>
        </authorList>
    </citation>
    <scope>NUCLEOTIDE SEQUENCE [LARGE SCALE GENOMIC DNA]</scope>
    <source>
        <strain evidence="4 5">F0068</strain>
    </source>
</reference>
<comment type="caution">
    <text evidence="4">The sequence shown here is derived from an EMBL/GenBank/DDBJ whole genome shotgun (WGS) entry which is preliminary data.</text>
</comment>
<accession>U2LI07</accession>
<dbReference type="Proteomes" id="UP000016600">
    <property type="component" value="Unassembled WGS sequence"/>
</dbReference>
<organism evidence="4 5">
    <name type="scientific">Hoylesella pleuritidis F0068</name>
    <dbReference type="NCBI Taxonomy" id="1081904"/>
    <lineage>
        <taxon>Bacteria</taxon>
        <taxon>Pseudomonadati</taxon>
        <taxon>Bacteroidota</taxon>
        <taxon>Bacteroidia</taxon>
        <taxon>Bacteroidales</taxon>
        <taxon>Prevotellaceae</taxon>
        <taxon>Hoylesella</taxon>
    </lineage>
</organism>
<name>U2LI07_9BACT</name>
<feature type="signal peptide" evidence="2">
    <location>
        <begin position="1"/>
        <end position="18"/>
    </location>
</feature>
<feature type="transmembrane region" description="Helical" evidence="1">
    <location>
        <begin position="187"/>
        <end position="205"/>
    </location>
</feature>